<evidence type="ECO:0000256" key="2">
    <source>
        <dbReference type="ARBA" id="ARBA00022448"/>
    </source>
</evidence>
<reference evidence="6 7" key="1">
    <citation type="submission" date="2020-10" db="EMBL/GenBank/DDBJ databases">
        <title>Complete genome sequence of Corynebacterium massiliense DSM 45435, type strain of Corynebacterium massiliense.</title>
        <authorList>
            <person name="Busche T."/>
            <person name="Kalinowski J."/>
            <person name="Ruckert C."/>
        </authorList>
    </citation>
    <scope>NUCLEOTIDE SEQUENCE [LARGE SCALE GENOMIC DNA]</scope>
    <source>
        <strain evidence="6 7">DSM 45435</strain>
    </source>
</reference>
<dbReference type="Gene3D" id="3.40.50.300">
    <property type="entry name" value="P-loop containing nucleotide triphosphate hydrolases"/>
    <property type="match status" value="1"/>
</dbReference>
<dbReference type="SMART" id="SM00382">
    <property type="entry name" value="AAA"/>
    <property type="match status" value="1"/>
</dbReference>
<dbReference type="InterPro" id="IPR027417">
    <property type="entry name" value="P-loop_NTPase"/>
</dbReference>
<dbReference type="InterPro" id="IPR003593">
    <property type="entry name" value="AAA+_ATPase"/>
</dbReference>
<dbReference type="Pfam" id="PF00005">
    <property type="entry name" value="ABC_tran"/>
    <property type="match status" value="1"/>
</dbReference>
<dbReference type="SUPFAM" id="SSF52540">
    <property type="entry name" value="P-loop containing nucleoside triphosphate hydrolases"/>
    <property type="match status" value="1"/>
</dbReference>
<gene>
    <name evidence="6" type="primary">opuCA</name>
    <name evidence="6" type="ORF">CMASS_09415</name>
</gene>
<dbReference type="PANTHER" id="PTHR43117">
    <property type="entry name" value="OSMOPROTECTANT IMPORT ATP-BINDING PROTEIN OSMV"/>
    <property type="match status" value="1"/>
</dbReference>
<comment type="similarity">
    <text evidence="1">Belongs to the ABC transporter superfamily.</text>
</comment>
<name>A0ABY7U9C7_9CORY</name>
<evidence type="ECO:0000313" key="6">
    <source>
        <dbReference type="EMBL" id="WCZ33295.1"/>
    </source>
</evidence>
<keyword evidence="7" id="KW-1185">Reference proteome</keyword>
<accession>A0ABY7U9C7</accession>
<feature type="domain" description="ABC transporter" evidence="5">
    <location>
        <begin position="12"/>
        <end position="252"/>
    </location>
</feature>
<proteinExistence type="inferred from homology"/>
<organism evidence="6 7">
    <name type="scientific">Corynebacterium massiliense DSM 45435</name>
    <dbReference type="NCBI Taxonomy" id="1121364"/>
    <lineage>
        <taxon>Bacteria</taxon>
        <taxon>Bacillati</taxon>
        <taxon>Actinomycetota</taxon>
        <taxon>Actinomycetes</taxon>
        <taxon>Mycobacteriales</taxon>
        <taxon>Corynebacteriaceae</taxon>
        <taxon>Corynebacterium</taxon>
    </lineage>
</organism>
<keyword evidence="4 6" id="KW-0067">ATP-binding</keyword>
<dbReference type="PANTHER" id="PTHR43117:SF4">
    <property type="entry name" value="OSMOPROTECTANT IMPORT ATP-BINDING PROTEIN OSMV"/>
    <property type="match status" value="1"/>
</dbReference>
<dbReference type="InterPro" id="IPR003439">
    <property type="entry name" value="ABC_transporter-like_ATP-bd"/>
</dbReference>
<evidence type="ECO:0000256" key="4">
    <source>
        <dbReference type="ARBA" id="ARBA00022840"/>
    </source>
</evidence>
<evidence type="ECO:0000259" key="5">
    <source>
        <dbReference type="PROSITE" id="PS50893"/>
    </source>
</evidence>
<dbReference type="EMBL" id="CP063189">
    <property type="protein sequence ID" value="WCZ33295.1"/>
    <property type="molecule type" value="Genomic_DNA"/>
</dbReference>
<dbReference type="PROSITE" id="PS50893">
    <property type="entry name" value="ABC_TRANSPORTER_2"/>
    <property type="match status" value="1"/>
</dbReference>
<dbReference type="Proteomes" id="UP001220064">
    <property type="component" value="Chromosome"/>
</dbReference>
<sequence>MGIPLGRLWEMIEFDNVSVTYPGQRGSVGTAAVAGFSHTMPAGKITVLLGPSGCGKTTLLRLVNRMVEPDKGRVLIRGTDTATLDPVALRRSIGYVMQNAGLMPHRIVLDNVAAVAQLAGAGKSDARETAARWLETVHLDSSLFHRYPAELSGGQVQRVGVARGLVADPNIILLDEPFGAVDPIVRRDLQDEVLRLQQELGKTVVLVTHDVDEAFALGDEILVLSRGARILQSGTAEDIVARPASDEVAGLVGGRRLRVRDGGDIVVDERGRVVGALQSEVAE</sequence>
<protein>
    <submittedName>
        <fullName evidence="6">Carnitine transport ATP-binding protein OpuCA</fullName>
    </submittedName>
</protein>
<evidence type="ECO:0000256" key="1">
    <source>
        <dbReference type="ARBA" id="ARBA00005417"/>
    </source>
</evidence>
<dbReference type="GO" id="GO:0005524">
    <property type="term" value="F:ATP binding"/>
    <property type="evidence" value="ECO:0007669"/>
    <property type="project" value="UniProtKB-KW"/>
</dbReference>
<evidence type="ECO:0000313" key="7">
    <source>
        <dbReference type="Proteomes" id="UP001220064"/>
    </source>
</evidence>
<keyword evidence="2" id="KW-0813">Transport</keyword>
<keyword evidence="3" id="KW-0547">Nucleotide-binding</keyword>
<evidence type="ECO:0000256" key="3">
    <source>
        <dbReference type="ARBA" id="ARBA00022741"/>
    </source>
</evidence>